<reference evidence="1" key="1">
    <citation type="journal article" date="2015" name="Sci. Rep.">
        <title>Tissue- and time-dependent transcription in Ixodes ricinus salivary glands and midguts when blood feeding on the vertebrate host.</title>
        <authorList>
            <person name="Kotsyfakis M."/>
            <person name="Schwarz A."/>
            <person name="Erhart J."/>
            <person name="Ribeiro J.M."/>
        </authorList>
    </citation>
    <scope>NUCLEOTIDE SEQUENCE</scope>
    <source>
        <tissue evidence="1">Salivary gland and midgut</tissue>
    </source>
</reference>
<dbReference type="EMBL" id="GANP01011476">
    <property type="protein sequence ID" value="JAB72992.1"/>
    <property type="molecule type" value="mRNA"/>
</dbReference>
<feature type="non-terminal residue" evidence="1">
    <location>
        <position position="90"/>
    </location>
</feature>
<proteinExistence type="evidence at transcript level"/>
<feature type="non-terminal residue" evidence="1">
    <location>
        <position position="1"/>
    </location>
</feature>
<evidence type="ECO:0000313" key="1">
    <source>
        <dbReference type="EMBL" id="JAB72992.1"/>
    </source>
</evidence>
<dbReference type="AlphaFoldDB" id="V5HD29"/>
<protein>
    <submittedName>
        <fullName evidence="1">Putative secreted protein</fullName>
    </submittedName>
</protein>
<name>V5HD29_IXORI</name>
<accession>V5HD29</accession>
<organism evidence="1">
    <name type="scientific">Ixodes ricinus</name>
    <name type="common">Common tick</name>
    <name type="synonym">Acarus ricinus</name>
    <dbReference type="NCBI Taxonomy" id="34613"/>
    <lineage>
        <taxon>Eukaryota</taxon>
        <taxon>Metazoa</taxon>
        <taxon>Ecdysozoa</taxon>
        <taxon>Arthropoda</taxon>
        <taxon>Chelicerata</taxon>
        <taxon>Arachnida</taxon>
        <taxon>Acari</taxon>
        <taxon>Parasitiformes</taxon>
        <taxon>Ixodida</taxon>
        <taxon>Ixodoidea</taxon>
        <taxon>Ixodidae</taxon>
        <taxon>Ixodinae</taxon>
        <taxon>Ixodes</taxon>
    </lineage>
</organism>
<sequence length="90" mass="9935">LECYRVQLQGHPRNCVDKARPPADLKNCSEMEKGSMYTACREMDINVDSPSTRTCPTHEGRWCATCAVVGEPDRPVRTYEGGAYTGGRGP</sequence>